<dbReference type="InterPro" id="IPR006976">
    <property type="entry name" value="VanZ-like"/>
</dbReference>
<feature type="transmembrane region" description="Helical" evidence="1">
    <location>
        <begin position="32"/>
        <end position="50"/>
    </location>
</feature>
<feature type="transmembrane region" description="Helical" evidence="1">
    <location>
        <begin position="84"/>
        <end position="101"/>
    </location>
</feature>
<dbReference type="Pfam" id="PF04892">
    <property type="entry name" value="VanZ"/>
    <property type="match status" value="1"/>
</dbReference>
<comment type="caution">
    <text evidence="3">The sequence shown here is derived from an EMBL/GenBank/DDBJ whole genome shotgun (WGS) entry which is preliminary data.</text>
</comment>
<proteinExistence type="predicted"/>
<keyword evidence="1" id="KW-0812">Transmembrane</keyword>
<feature type="transmembrane region" description="Helical" evidence="1">
    <location>
        <begin position="137"/>
        <end position="154"/>
    </location>
</feature>
<gene>
    <name evidence="3" type="ORF">GCM10008096_29270</name>
</gene>
<name>A0ABQ3GMQ7_9MICC</name>
<feature type="transmembrane region" description="Helical" evidence="1">
    <location>
        <begin position="108"/>
        <end position="131"/>
    </location>
</feature>
<protein>
    <recommendedName>
        <fullName evidence="2">VanZ-like domain-containing protein</fullName>
    </recommendedName>
</protein>
<reference evidence="4" key="1">
    <citation type="journal article" date="2019" name="Int. J. Syst. Evol. Microbiol.">
        <title>The Global Catalogue of Microorganisms (GCM) 10K type strain sequencing project: providing services to taxonomists for standard genome sequencing and annotation.</title>
        <authorList>
            <consortium name="The Broad Institute Genomics Platform"/>
            <consortium name="The Broad Institute Genome Sequencing Center for Infectious Disease"/>
            <person name="Wu L."/>
            <person name="Ma J."/>
        </authorList>
    </citation>
    <scope>NUCLEOTIDE SEQUENCE [LARGE SCALE GENOMIC DNA]</scope>
    <source>
        <strain evidence="4">KCTC 19466</strain>
    </source>
</reference>
<organism evidence="3 4">
    <name type="scientific">Zhihengliuella salsuginis</name>
    <dbReference type="NCBI Taxonomy" id="578222"/>
    <lineage>
        <taxon>Bacteria</taxon>
        <taxon>Bacillati</taxon>
        <taxon>Actinomycetota</taxon>
        <taxon>Actinomycetes</taxon>
        <taxon>Micrococcales</taxon>
        <taxon>Micrococcaceae</taxon>
        <taxon>Zhihengliuella</taxon>
    </lineage>
</organism>
<keyword evidence="1" id="KW-0472">Membrane</keyword>
<keyword evidence="1" id="KW-1133">Transmembrane helix</keyword>
<dbReference type="Proteomes" id="UP000642819">
    <property type="component" value="Unassembled WGS sequence"/>
</dbReference>
<feature type="domain" description="VanZ-like" evidence="2">
    <location>
        <begin position="59"/>
        <end position="153"/>
    </location>
</feature>
<accession>A0ABQ3GMQ7</accession>
<dbReference type="EMBL" id="BMXK01000017">
    <property type="protein sequence ID" value="GHD13279.1"/>
    <property type="molecule type" value="Genomic_DNA"/>
</dbReference>
<evidence type="ECO:0000313" key="4">
    <source>
        <dbReference type="Proteomes" id="UP000642819"/>
    </source>
</evidence>
<evidence type="ECO:0000313" key="3">
    <source>
        <dbReference type="EMBL" id="GHD13279.1"/>
    </source>
</evidence>
<evidence type="ECO:0000256" key="1">
    <source>
        <dbReference type="SAM" id="Phobius"/>
    </source>
</evidence>
<keyword evidence="4" id="KW-1185">Reference proteome</keyword>
<sequence length="177" mass="18823">MFLVLAAVLAVAVLLAYLPALRARRHVVGRMLWVWATLCWGSGVLLITLVPRMWGFDPARTLSLIPFASFSGGLGLGGSVLIEVVANCLMFGIGGFLLGLATDKTGLIATICVGLALFVEACQYALALGRVASIDDVFWACIGSLVGAAVARRFKKARRRRQFAGTRIEAALGEQQG</sequence>
<evidence type="ECO:0000259" key="2">
    <source>
        <dbReference type="Pfam" id="PF04892"/>
    </source>
</evidence>